<dbReference type="GO" id="GO:0003735">
    <property type="term" value="F:structural constituent of ribosome"/>
    <property type="evidence" value="ECO:0007669"/>
    <property type="project" value="UniProtKB-UniRule"/>
</dbReference>
<evidence type="ECO:0000256" key="5">
    <source>
        <dbReference type="SAM" id="MobiDB-lite"/>
    </source>
</evidence>
<dbReference type="Proteomes" id="UP000237347">
    <property type="component" value="Unassembled WGS sequence"/>
</dbReference>
<gene>
    <name evidence="6" type="primary">RPL29A</name>
    <name evidence="6" type="ORF">CFP56_039905</name>
</gene>
<dbReference type="GO" id="GO:0002181">
    <property type="term" value="P:cytoplasmic translation"/>
    <property type="evidence" value="ECO:0007669"/>
    <property type="project" value="TreeGrafter"/>
</dbReference>
<dbReference type="GO" id="GO:0022625">
    <property type="term" value="C:cytosolic large ribosomal subunit"/>
    <property type="evidence" value="ECO:0007669"/>
    <property type="project" value="TreeGrafter"/>
</dbReference>
<dbReference type="AlphaFoldDB" id="A0AAW0IZ53"/>
<dbReference type="InterPro" id="IPR002673">
    <property type="entry name" value="Ribosomal_eL29"/>
</dbReference>
<feature type="compositionally biased region" description="Polar residues" evidence="5">
    <location>
        <begin position="1"/>
        <end position="13"/>
    </location>
</feature>
<feature type="region of interest" description="Disordered" evidence="5">
    <location>
        <begin position="1"/>
        <end position="32"/>
    </location>
</feature>
<comment type="similarity">
    <text evidence="1 4">Belongs to the eukaryotic ribosomal protein eL29 family.</text>
</comment>
<evidence type="ECO:0000256" key="1">
    <source>
        <dbReference type="ARBA" id="ARBA00010247"/>
    </source>
</evidence>
<dbReference type="PANTHER" id="PTHR12884">
    <property type="entry name" value="60S RIBOSOMAL PROTEIN L29"/>
    <property type="match status" value="1"/>
</dbReference>
<organism evidence="6 7">
    <name type="scientific">Quercus suber</name>
    <name type="common">Cork oak</name>
    <dbReference type="NCBI Taxonomy" id="58331"/>
    <lineage>
        <taxon>Eukaryota</taxon>
        <taxon>Viridiplantae</taxon>
        <taxon>Streptophyta</taxon>
        <taxon>Embryophyta</taxon>
        <taxon>Tracheophyta</taxon>
        <taxon>Spermatophyta</taxon>
        <taxon>Magnoliopsida</taxon>
        <taxon>eudicotyledons</taxon>
        <taxon>Gunneridae</taxon>
        <taxon>Pentapetalae</taxon>
        <taxon>rosids</taxon>
        <taxon>fabids</taxon>
        <taxon>Fagales</taxon>
        <taxon>Fagaceae</taxon>
        <taxon>Quercus</taxon>
    </lineage>
</organism>
<evidence type="ECO:0000256" key="3">
    <source>
        <dbReference type="ARBA" id="ARBA00023274"/>
    </source>
</evidence>
<comment type="caution">
    <text evidence="6">The sequence shown here is derived from an EMBL/GenBank/DDBJ whole genome shotgun (WGS) entry which is preliminary data.</text>
</comment>
<evidence type="ECO:0000256" key="4">
    <source>
        <dbReference type="RuleBase" id="RU364026"/>
    </source>
</evidence>
<evidence type="ECO:0000313" key="7">
    <source>
        <dbReference type="Proteomes" id="UP000237347"/>
    </source>
</evidence>
<proteinExistence type="inferred from homology"/>
<dbReference type="Pfam" id="PF01779">
    <property type="entry name" value="Ribosomal_L29e"/>
    <property type="match status" value="1"/>
</dbReference>
<protein>
    <recommendedName>
        <fullName evidence="4">60S ribosomal protein L29</fullName>
    </recommendedName>
</protein>
<dbReference type="EMBL" id="PKMF04000769">
    <property type="protein sequence ID" value="KAK7819685.1"/>
    <property type="molecule type" value="Genomic_DNA"/>
</dbReference>
<dbReference type="Gene3D" id="6.10.140.1730">
    <property type="match status" value="1"/>
</dbReference>
<keyword evidence="3 4" id="KW-0687">Ribonucleoprotein</keyword>
<keyword evidence="2 4" id="KW-0689">Ribosomal protein</keyword>
<name>A0AAW0IZ53_QUESU</name>
<dbReference type="PANTHER" id="PTHR12884:SF0">
    <property type="entry name" value="60S RIBOSOMAL PROTEIN L29"/>
    <property type="match status" value="1"/>
</dbReference>
<evidence type="ECO:0000313" key="6">
    <source>
        <dbReference type="EMBL" id="KAK7819685.1"/>
    </source>
</evidence>
<sequence length="84" mass="9540">MANKNHTSHNQSYKVHENGIKKPNKHRHTSTKEMIQESVVGCTGRMVLPFESLTISFKDVQCFVDTPLKTVTCVMSTIYITKTI</sequence>
<evidence type="ECO:0000256" key="2">
    <source>
        <dbReference type="ARBA" id="ARBA00022980"/>
    </source>
</evidence>
<keyword evidence="7" id="KW-1185">Reference proteome</keyword>
<reference evidence="6 7" key="1">
    <citation type="journal article" date="2018" name="Sci. Data">
        <title>The draft genome sequence of cork oak.</title>
        <authorList>
            <person name="Ramos A.M."/>
            <person name="Usie A."/>
            <person name="Barbosa P."/>
            <person name="Barros P.M."/>
            <person name="Capote T."/>
            <person name="Chaves I."/>
            <person name="Simoes F."/>
            <person name="Abreu I."/>
            <person name="Carrasquinho I."/>
            <person name="Faro C."/>
            <person name="Guimaraes J.B."/>
            <person name="Mendonca D."/>
            <person name="Nobrega F."/>
            <person name="Rodrigues L."/>
            <person name="Saibo N.J.M."/>
            <person name="Varela M.C."/>
            <person name="Egas C."/>
            <person name="Matos J."/>
            <person name="Miguel C.M."/>
            <person name="Oliveira M.M."/>
            <person name="Ricardo C.P."/>
            <person name="Goncalves S."/>
        </authorList>
    </citation>
    <scope>NUCLEOTIDE SEQUENCE [LARGE SCALE GENOMIC DNA]</scope>
    <source>
        <strain evidence="7">cv. HL8</strain>
    </source>
</reference>
<accession>A0AAW0IZ53</accession>